<sequence>MASHPKPRPAWAGYGEQEFDTNSAFMELDKGLQSGQLDIFRLGYRGL</sequence>
<keyword evidence="2" id="KW-1185">Reference proteome</keyword>
<reference evidence="1" key="2">
    <citation type="submission" date="2025-08" db="UniProtKB">
        <authorList>
            <consortium name="Ensembl"/>
        </authorList>
    </citation>
    <scope>IDENTIFICATION</scope>
</reference>
<accession>A0A4W5NYU2</accession>
<proteinExistence type="predicted"/>
<reference evidence="2" key="1">
    <citation type="submission" date="2018-06" db="EMBL/GenBank/DDBJ databases">
        <title>Genome assembly of Danube salmon.</title>
        <authorList>
            <person name="Macqueen D.J."/>
            <person name="Gundappa M.K."/>
        </authorList>
    </citation>
    <scope>NUCLEOTIDE SEQUENCE [LARGE SCALE GENOMIC DNA]</scope>
</reference>
<protein>
    <submittedName>
        <fullName evidence="1">Uncharacterized protein</fullName>
    </submittedName>
</protein>
<name>A0A4W5NYU2_9TELE</name>
<evidence type="ECO:0000313" key="2">
    <source>
        <dbReference type="Proteomes" id="UP000314982"/>
    </source>
</evidence>
<organism evidence="1 2">
    <name type="scientific">Hucho hucho</name>
    <name type="common">huchen</name>
    <dbReference type="NCBI Taxonomy" id="62062"/>
    <lineage>
        <taxon>Eukaryota</taxon>
        <taxon>Metazoa</taxon>
        <taxon>Chordata</taxon>
        <taxon>Craniata</taxon>
        <taxon>Vertebrata</taxon>
        <taxon>Euteleostomi</taxon>
        <taxon>Actinopterygii</taxon>
        <taxon>Neopterygii</taxon>
        <taxon>Teleostei</taxon>
        <taxon>Protacanthopterygii</taxon>
        <taxon>Salmoniformes</taxon>
        <taxon>Salmonidae</taxon>
        <taxon>Salmoninae</taxon>
        <taxon>Hucho</taxon>
    </lineage>
</organism>
<evidence type="ECO:0000313" key="1">
    <source>
        <dbReference type="Ensembl" id="ENSHHUP00000054505.1"/>
    </source>
</evidence>
<dbReference type="AlphaFoldDB" id="A0A4W5NYU2"/>
<reference evidence="1" key="3">
    <citation type="submission" date="2025-09" db="UniProtKB">
        <authorList>
            <consortium name="Ensembl"/>
        </authorList>
    </citation>
    <scope>IDENTIFICATION</scope>
</reference>
<dbReference type="Proteomes" id="UP000314982">
    <property type="component" value="Unassembled WGS sequence"/>
</dbReference>
<dbReference type="Ensembl" id="ENSHHUT00000056393.1">
    <property type="protein sequence ID" value="ENSHHUP00000054505.1"/>
    <property type="gene ID" value="ENSHHUG00000032684.1"/>
</dbReference>
<dbReference type="GeneTree" id="ENSGT00390000011724"/>